<accession>D0LL79</accession>
<dbReference type="InterPro" id="IPR011146">
    <property type="entry name" value="HIT-like"/>
</dbReference>
<dbReference type="EMBL" id="CP001804">
    <property type="protein sequence ID" value="ACY18575.1"/>
    <property type="molecule type" value="Genomic_DNA"/>
</dbReference>
<dbReference type="AlphaFoldDB" id="D0LL79"/>
<dbReference type="InterPro" id="IPR036291">
    <property type="entry name" value="NAD(P)-bd_dom_sf"/>
</dbReference>
<dbReference type="Pfam" id="PF13460">
    <property type="entry name" value="NAD_binding_10"/>
    <property type="match status" value="1"/>
</dbReference>
<dbReference type="PROSITE" id="PS51084">
    <property type="entry name" value="HIT_2"/>
    <property type="match status" value="1"/>
</dbReference>
<dbReference type="InterPro" id="IPR016040">
    <property type="entry name" value="NAD(P)-bd_dom"/>
</dbReference>
<name>D0LL79_HALO1</name>
<keyword evidence="4" id="KW-1185">Reference proteome</keyword>
<dbReference type="Gene3D" id="3.40.50.720">
    <property type="entry name" value="NAD(P)-binding Rossmann-like Domain"/>
    <property type="match status" value="1"/>
</dbReference>
<dbReference type="HOGENOM" id="CLU_739202_0_0_7"/>
<dbReference type="SUPFAM" id="SSF54197">
    <property type="entry name" value="HIT-like"/>
    <property type="match status" value="1"/>
</dbReference>
<dbReference type="eggNOG" id="COG0537">
    <property type="taxonomic scope" value="Bacteria"/>
</dbReference>
<dbReference type="Gene3D" id="3.30.428.10">
    <property type="entry name" value="HIT-like"/>
    <property type="match status" value="1"/>
</dbReference>
<sequence>MRYNPAMSIVVIGANGQIGAQLCELAAAAGHAPRAVVRREQQAQAFRARGIEAVVADLEGPEAALAAALAGATQVVFSAGSGASTGKDKTLLVDLHGAVRCIDLAVAARVRHFVMISAYRVVDPLAGPEPLRPYLAAKLAADRVLAGSGLHYTILRPGRLTDEPGTGRVRSSLAGGEGITIPRADVAAAALAALGDPVAADRAIDLLSGDTPIAEIIGAGAAAGSAAGGEAAFVLHERLRADTVEIGRLPLCRVLLARDGRYPWVILVPARAGIREAHELPAGERERLARESAAVAARMQSHFAADKMNVAALGNMVPQLHVHHVARFAGDDAWPAPIWGAHPAAPYDDAALAARVRELRAAFAEIAGFTAAAA</sequence>
<evidence type="ECO:0000313" key="4">
    <source>
        <dbReference type="Proteomes" id="UP000001880"/>
    </source>
</evidence>
<dbReference type="InterPro" id="IPR036265">
    <property type="entry name" value="HIT-like_sf"/>
</dbReference>
<dbReference type="Proteomes" id="UP000001880">
    <property type="component" value="Chromosome"/>
</dbReference>
<organism evidence="3 4">
    <name type="scientific">Haliangium ochraceum (strain DSM 14365 / JCM 11303 / SMP-2)</name>
    <dbReference type="NCBI Taxonomy" id="502025"/>
    <lineage>
        <taxon>Bacteria</taxon>
        <taxon>Pseudomonadati</taxon>
        <taxon>Myxococcota</taxon>
        <taxon>Polyangia</taxon>
        <taxon>Haliangiales</taxon>
        <taxon>Kofleriaceae</taxon>
        <taxon>Haliangium</taxon>
    </lineage>
</organism>
<protein>
    <submittedName>
        <fullName evidence="3">Histidine triad (HIT) protein</fullName>
    </submittedName>
</protein>
<evidence type="ECO:0000256" key="1">
    <source>
        <dbReference type="PROSITE-ProRule" id="PRU00464"/>
    </source>
</evidence>
<dbReference type="SUPFAM" id="SSF51735">
    <property type="entry name" value="NAD(P)-binding Rossmann-fold domains"/>
    <property type="match status" value="1"/>
</dbReference>
<proteinExistence type="predicted"/>
<feature type="domain" description="HIT" evidence="2">
    <location>
        <begin position="232"/>
        <end position="334"/>
    </location>
</feature>
<dbReference type="GO" id="GO:0003824">
    <property type="term" value="F:catalytic activity"/>
    <property type="evidence" value="ECO:0007669"/>
    <property type="project" value="InterPro"/>
</dbReference>
<dbReference type="Pfam" id="PF01230">
    <property type="entry name" value="HIT"/>
    <property type="match status" value="1"/>
</dbReference>
<dbReference type="STRING" id="502025.Hoch_6100"/>
<dbReference type="PANTHER" id="PTHR15020">
    <property type="entry name" value="FLAVIN REDUCTASE-RELATED"/>
    <property type="match status" value="1"/>
</dbReference>
<dbReference type="eggNOG" id="COG0702">
    <property type="taxonomic scope" value="Bacteria"/>
</dbReference>
<reference evidence="3 4" key="1">
    <citation type="journal article" date="2010" name="Stand. Genomic Sci.">
        <title>Complete genome sequence of Haliangium ochraceum type strain (SMP-2).</title>
        <authorList>
            <consortium name="US DOE Joint Genome Institute (JGI-PGF)"/>
            <person name="Ivanova N."/>
            <person name="Daum C."/>
            <person name="Lang E."/>
            <person name="Abt B."/>
            <person name="Kopitz M."/>
            <person name="Saunders E."/>
            <person name="Lapidus A."/>
            <person name="Lucas S."/>
            <person name="Glavina Del Rio T."/>
            <person name="Nolan M."/>
            <person name="Tice H."/>
            <person name="Copeland A."/>
            <person name="Cheng J.F."/>
            <person name="Chen F."/>
            <person name="Bruce D."/>
            <person name="Goodwin L."/>
            <person name="Pitluck S."/>
            <person name="Mavromatis K."/>
            <person name="Pati A."/>
            <person name="Mikhailova N."/>
            <person name="Chen A."/>
            <person name="Palaniappan K."/>
            <person name="Land M."/>
            <person name="Hauser L."/>
            <person name="Chang Y.J."/>
            <person name="Jeffries C.D."/>
            <person name="Detter J.C."/>
            <person name="Brettin T."/>
            <person name="Rohde M."/>
            <person name="Goker M."/>
            <person name="Bristow J."/>
            <person name="Markowitz V."/>
            <person name="Eisen J.A."/>
            <person name="Hugenholtz P."/>
            <person name="Kyrpides N.C."/>
            <person name="Klenk H.P."/>
        </authorList>
    </citation>
    <scope>NUCLEOTIDE SEQUENCE [LARGE SCALE GENOMIC DNA]</scope>
    <source>
        <strain evidence="4">DSM 14365 / CIP 107738 / JCM 11303 / AJ 13395 / SMP-2</strain>
    </source>
</reference>
<dbReference type="PANTHER" id="PTHR15020:SF50">
    <property type="entry name" value="UPF0659 PROTEIN YMR090W"/>
    <property type="match status" value="1"/>
</dbReference>
<comment type="caution">
    <text evidence="1">Lacks conserved residue(s) required for the propagation of feature annotation.</text>
</comment>
<gene>
    <name evidence="3" type="ordered locus">Hoch_6100</name>
</gene>
<dbReference type="KEGG" id="hoh:Hoch_6100"/>
<evidence type="ECO:0000313" key="3">
    <source>
        <dbReference type="EMBL" id="ACY18575.1"/>
    </source>
</evidence>
<evidence type="ECO:0000259" key="2">
    <source>
        <dbReference type="PROSITE" id="PS51084"/>
    </source>
</evidence>